<dbReference type="GO" id="GO:0004806">
    <property type="term" value="F:triacylglycerol lipase activity"/>
    <property type="evidence" value="ECO:0007669"/>
    <property type="project" value="UniProtKB-EC"/>
</dbReference>
<accession>A0A316UFQ3</accession>
<evidence type="ECO:0000313" key="9">
    <source>
        <dbReference type="EMBL" id="PWN24079.1"/>
    </source>
</evidence>
<evidence type="ECO:0000256" key="8">
    <source>
        <dbReference type="SAM" id="MobiDB-lite"/>
    </source>
</evidence>
<keyword evidence="7" id="KW-0443">Lipid metabolism</keyword>
<dbReference type="GO" id="GO:0016042">
    <property type="term" value="P:lipid catabolic process"/>
    <property type="evidence" value="ECO:0007669"/>
    <property type="project" value="UniProtKB-KW"/>
</dbReference>
<evidence type="ECO:0000256" key="7">
    <source>
        <dbReference type="ARBA" id="ARBA00023098"/>
    </source>
</evidence>
<dbReference type="InterPro" id="IPR029058">
    <property type="entry name" value="AB_hydrolase_fold"/>
</dbReference>
<keyword evidence="6" id="KW-0442">Lipid degradation</keyword>
<protein>
    <recommendedName>
        <fullName evidence="3">triacylglycerol lipase</fullName>
        <ecNumber evidence="3">3.1.1.3</ecNumber>
    </recommendedName>
</protein>
<proteinExistence type="predicted"/>
<feature type="compositionally biased region" description="Basic and acidic residues" evidence="8">
    <location>
        <begin position="436"/>
        <end position="446"/>
    </location>
</feature>
<dbReference type="AlphaFoldDB" id="A0A316UFQ3"/>
<evidence type="ECO:0000256" key="4">
    <source>
        <dbReference type="ARBA" id="ARBA00022525"/>
    </source>
</evidence>
<dbReference type="RefSeq" id="XP_025351239.1">
    <property type="nucleotide sequence ID" value="XM_025493655.1"/>
</dbReference>
<evidence type="ECO:0000313" key="10">
    <source>
        <dbReference type="Proteomes" id="UP000245942"/>
    </source>
</evidence>
<dbReference type="PANTHER" id="PTHR34853:SF1">
    <property type="entry name" value="LIPASE 5"/>
    <property type="match status" value="1"/>
</dbReference>
<dbReference type="SUPFAM" id="SSF53474">
    <property type="entry name" value="alpha/beta-Hydrolases"/>
    <property type="match status" value="1"/>
</dbReference>
<evidence type="ECO:0000256" key="5">
    <source>
        <dbReference type="ARBA" id="ARBA00022801"/>
    </source>
</evidence>
<evidence type="ECO:0000256" key="3">
    <source>
        <dbReference type="ARBA" id="ARBA00013279"/>
    </source>
</evidence>
<evidence type="ECO:0000256" key="2">
    <source>
        <dbReference type="ARBA" id="ARBA00004613"/>
    </source>
</evidence>
<dbReference type="GO" id="GO:0005576">
    <property type="term" value="C:extracellular region"/>
    <property type="evidence" value="ECO:0007669"/>
    <property type="project" value="UniProtKB-SubCell"/>
</dbReference>
<evidence type="ECO:0000256" key="6">
    <source>
        <dbReference type="ARBA" id="ARBA00022963"/>
    </source>
</evidence>
<dbReference type="GeneID" id="37015389"/>
<dbReference type="Gene3D" id="3.40.50.1820">
    <property type="entry name" value="alpha/beta hydrolase"/>
    <property type="match status" value="1"/>
</dbReference>
<comment type="subcellular location">
    <subcellularLocation>
        <location evidence="2">Secreted</location>
    </subcellularLocation>
</comment>
<dbReference type="EMBL" id="KZ819321">
    <property type="protein sequence ID" value="PWN24079.1"/>
    <property type="molecule type" value="Genomic_DNA"/>
</dbReference>
<keyword evidence="5" id="KW-0378">Hydrolase</keyword>
<keyword evidence="4" id="KW-0964">Secreted</keyword>
<feature type="region of interest" description="Disordered" evidence="8">
    <location>
        <begin position="410"/>
        <end position="446"/>
    </location>
</feature>
<dbReference type="OrthoDB" id="2373480at2759"/>
<dbReference type="EC" id="3.1.1.3" evidence="3"/>
<keyword evidence="10" id="KW-1185">Reference proteome</keyword>
<dbReference type="Proteomes" id="UP000245942">
    <property type="component" value="Unassembled WGS sequence"/>
</dbReference>
<dbReference type="Gene3D" id="1.10.260.130">
    <property type="match status" value="1"/>
</dbReference>
<gene>
    <name evidence="9" type="ORF">BCV69DRAFT_289029</name>
</gene>
<dbReference type="Pfam" id="PF03583">
    <property type="entry name" value="LIP"/>
    <property type="match status" value="1"/>
</dbReference>
<dbReference type="PANTHER" id="PTHR34853">
    <property type="match status" value="1"/>
</dbReference>
<evidence type="ECO:0000256" key="1">
    <source>
        <dbReference type="ARBA" id="ARBA00001024"/>
    </source>
</evidence>
<organism evidence="9 10">
    <name type="scientific">Pseudomicrostroma glucosiphilum</name>
    <dbReference type="NCBI Taxonomy" id="1684307"/>
    <lineage>
        <taxon>Eukaryota</taxon>
        <taxon>Fungi</taxon>
        <taxon>Dikarya</taxon>
        <taxon>Basidiomycota</taxon>
        <taxon>Ustilaginomycotina</taxon>
        <taxon>Exobasidiomycetes</taxon>
        <taxon>Microstromatales</taxon>
        <taxon>Microstromatales incertae sedis</taxon>
        <taxon>Pseudomicrostroma</taxon>
    </lineage>
</organism>
<reference evidence="9 10" key="1">
    <citation type="journal article" date="2018" name="Mol. Biol. Evol.">
        <title>Broad Genomic Sampling Reveals a Smut Pathogenic Ancestry of the Fungal Clade Ustilaginomycotina.</title>
        <authorList>
            <person name="Kijpornyongpan T."/>
            <person name="Mondo S.J."/>
            <person name="Barry K."/>
            <person name="Sandor L."/>
            <person name="Lee J."/>
            <person name="Lipzen A."/>
            <person name="Pangilinan J."/>
            <person name="LaButti K."/>
            <person name="Hainaut M."/>
            <person name="Henrissat B."/>
            <person name="Grigoriev I.V."/>
            <person name="Spatafora J.W."/>
            <person name="Aime M.C."/>
        </authorList>
    </citation>
    <scope>NUCLEOTIDE SEQUENCE [LARGE SCALE GENOMIC DNA]</scope>
    <source>
        <strain evidence="9 10">MCA 4718</strain>
    </source>
</reference>
<comment type="catalytic activity">
    <reaction evidence="1">
        <text>a triacylglycerol + H2O = a diacylglycerol + a fatty acid + H(+)</text>
        <dbReference type="Rhea" id="RHEA:12044"/>
        <dbReference type="ChEBI" id="CHEBI:15377"/>
        <dbReference type="ChEBI" id="CHEBI:15378"/>
        <dbReference type="ChEBI" id="CHEBI:17855"/>
        <dbReference type="ChEBI" id="CHEBI:18035"/>
        <dbReference type="ChEBI" id="CHEBI:28868"/>
        <dbReference type="EC" id="3.1.1.3"/>
    </reaction>
</comment>
<sequence>MYNLLSPSDYLRHLDGPDTSSSCHKALVSLNIKKAYKPYPEDDPFYYINATPAALAAYKPGHILSYRSIELTPFPGIDGTKLKTWQVAYVYTDADDKAAVSVFVVIMPNNSSKDRILLQLPKTDAAISECRTSYSLRKGSAARFASLSESPFMSNFLDQGWICVIPDYMGQQDAFGNGPLAGRCALDAARAVLMFGALEVQPDAKLAFWGYSSGAQAVGWAASQQALYAPELTSKIVGWAAGGLPGESKAISVVILKSDRVAIVFAIVSNSYPALKQWLEASLTPAGKKLYGKAAESCFGGFMFASFLKDVLGTTYFRQERPLEEALPRKILDQLNLDRPESSVPSQPMLILGSLHDEVVPTADLDNLVDHWAQKGASIEYIRDRLSKHVTLCFTGFPPTLRWLQKRFDGEESHSKPGQPYIRTKMTTKTAKPRPPMREKGRPMPP</sequence>
<dbReference type="InterPro" id="IPR005152">
    <property type="entry name" value="Lipase_secreted"/>
</dbReference>
<name>A0A316UFQ3_9BASI</name>